<keyword evidence="3" id="KW-1185">Reference proteome</keyword>
<feature type="compositionally biased region" description="Basic and acidic residues" evidence="1">
    <location>
        <begin position="21"/>
        <end position="34"/>
    </location>
</feature>
<evidence type="ECO:0000256" key="1">
    <source>
        <dbReference type="SAM" id="MobiDB-lite"/>
    </source>
</evidence>
<sequence length="41" mass="4447">MSVLLGSSDCVSTFPAPAMQLRERPGDSKSDIRSHFAMPHS</sequence>
<gene>
    <name evidence="2" type="ORF">AKJ08_3016</name>
</gene>
<proteinExistence type="predicted"/>
<protein>
    <submittedName>
        <fullName evidence="2">Uncharacterized protein</fullName>
    </submittedName>
</protein>
<dbReference type="STRING" id="1391653.AKJ08_3016"/>
<name>A0A0K1PHN9_9BACT</name>
<dbReference type="Proteomes" id="UP000055590">
    <property type="component" value="Chromosome"/>
</dbReference>
<dbReference type="AlphaFoldDB" id="A0A0K1PHN9"/>
<reference evidence="2 3" key="1">
    <citation type="submission" date="2015-08" db="EMBL/GenBank/DDBJ databases">
        <authorList>
            <person name="Babu N.S."/>
            <person name="Beckwith C.J."/>
            <person name="Beseler K.G."/>
            <person name="Brison A."/>
            <person name="Carone J.V."/>
            <person name="Caskin T.P."/>
            <person name="Diamond M."/>
            <person name="Durham M.E."/>
            <person name="Foxe J.M."/>
            <person name="Go M."/>
            <person name="Henderson B.A."/>
            <person name="Jones I.B."/>
            <person name="McGettigan J.A."/>
            <person name="Micheletti S.J."/>
            <person name="Nasrallah M.E."/>
            <person name="Ortiz D."/>
            <person name="Piller C.R."/>
            <person name="Privatt S.R."/>
            <person name="Schneider S.L."/>
            <person name="Sharp S."/>
            <person name="Smith T.C."/>
            <person name="Stanton J.D."/>
            <person name="Ullery H.E."/>
            <person name="Wilson R.J."/>
            <person name="Serrano M.G."/>
            <person name="Buck G."/>
            <person name="Lee V."/>
            <person name="Wang Y."/>
            <person name="Carvalho R."/>
            <person name="Voegtly L."/>
            <person name="Shi R."/>
            <person name="Duckworth R."/>
            <person name="Johnson A."/>
            <person name="Loviza R."/>
            <person name="Walstead R."/>
            <person name="Shah Z."/>
            <person name="Kiflezghi M."/>
            <person name="Wade K."/>
            <person name="Ball S.L."/>
            <person name="Bradley K.W."/>
            <person name="Asai D.J."/>
            <person name="Bowman C.A."/>
            <person name="Russell D.A."/>
            <person name="Pope W.H."/>
            <person name="Jacobs-Sera D."/>
            <person name="Hendrix R.W."/>
            <person name="Hatfull G.F."/>
        </authorList>
    </citation>
    <scope>NUCLEOTIDE SEQUENCE [LARGE SCALE GENOMIC DNA]</scope>
    <source>
        <strain evidence="2 3">DSM 27710</strain>
    </source>
</reference>
<evidence type="ECO:0000313" key="3">
    <source>
        <dbReference type="Proteomes" id="UP000055590"/>
    </source>
</evidence>
<accession>A0A0K1PHN9</accession>
<dbReference type="KEGG" id="vin:AKJ08_3016"/>
<feature type="region of interest" description="Disordered" evidence="1">
    <location>
        <begin position="15"/>
        <end position="41"/>
    </location>
</feature>
<evidence type="ECO:0000313" key="2">
    <source>
        <dbReference type="EMBL" id="AKU92629.1"/>
    </source>
</evidence>
<organism evidence="2 3">
    <name type="scientific">Vulgatibacter incomptus</name>
    <dbReference type="NCBI Taxonomy" id="1391653"/>
    <lineage>
        <taxon>Bacteria</taxon>
        <taxon>Pseudomonadati</taxon>
        <taxon>Myxococcota</taxon>
        <taxon>Myxococcia</taxon>
        <taxon>Myxococcales</taxon>
        <taxon>Cystobacterineae</taxon>
        <taxon>Vulgatibacteraceae</taxon>
        <taxon>Vulgatibacter</taxon>
    </lineage>
</organism>
<dbReference type="EMBL" id="CP012332">
    <property type="protein sequence ID" value="AKU92629.1"/>
    <property type="molecule type" value="Genomic_DNA"/>
</dbReference>